<keyword evidence="1" id="KW-0732">Signal</keyword>
<sequence>MLSFITRRFLAAPLAAMALLAMPACNAQGSSNAAPAETPSAPQRHPVSGLEVIPVTVTADGQEHVFMAEVARTPEQQAQGMMYREEMGPMEAMIFPRPQPRIASFWMKNTPLPLDLIFIGADGKVINVGYGEPYSEGRILSDAPAAAVLEVNAGVAEQLGIGPGASVRW</sequence>
<evidence type="ECO:0000313" key="3">
    <source>
        <dbReference type="Proteomes" id="UP000092698"/>
    </source>
</evidence>
<dbReference type="AlphaFoldDB" id="A0A1C7D6L6"/>
<gene>
    <name evidence="2" type="ORF">A6F65_00779</name>
</gene>
<feature type="signal peptide" evidence="1">
    <location>
        <begin position="1"/>
        <end position="27"/>
    </location>
</feature>
<dbReference type="PATRIC" id="fig|645517.4.peg.780"/>
<evidence type="ECO:0000256" key="1">
    <source>
        <dbReference type="SAM" id="SignalP"/>
    </source>
</evidence>
<protein>
    <recommendedName>
        <fullName evidence="4">DUF192 domain-containing protein</fullName>
    </recommendedName>
</protein>
<dbReference type="RefSeq" id="WP_067786138.1">
    <property type="nucleotide sequence ID" value="NZ_CP016545.1"/>
</dbReference>
<dbReference type="InterPro" id="IPR003795">
    <property type="entry name" value="DUF192"/>
</dbReference>
<keyword evidence="3" id="KW-1185">Reference proteome</keyword>
<proteinExistence type="predicted"/>
<dbReference type="KEGG" id="anh:A6F65_00779"/>
<dbReference type="PANTHER" id="PTHR37953:SF1">
    <property type="entry name" value="UPF0127 PROTEIN MJ1496"/>
    <property type="match status" value="1"/>
</dbReference>
<feature type="chain" id="PRO_5008884324" description="DUF192 domain-containing protein" evidence="1">
    <location>
        <begin position="28"/>
        <end position="169"/>
    </location>
</feature>
<dbReference type="InterPro" id="IPR038695">
    <property type="entry name" value="Saro_0823-like_sf"/>
</dbReference>
<name>A0A1C7D6L6_9SPHN</name>
<dbReference type="OrthoDB" id="9808290at2"/>
<organism evidence="2 3">
    <name type="scientific">Paraurantiacibacter namhicola</name>
    <dbReference type="NCBI Taxonomy" id="645517"/>
    <lineage>
        <taxon>Bacteria</taxon>
        <taxon>Pseudomonadati</taxon>
        <taxon>Pseudomonadota</taxon>
        <taxon>Alphaproteobacteria</taxon>
        <taxon>Sphingomonadales</taxon>
        <taxon>Erythrobacteraceae</taxon>
        <taxon>Paraurantiacibacter</taxon>
    </lineage>
</organism>
<dbReference type="EMBL" id="CP016545">
    <property type="protein sequence ID" value="ANU07098.1"/>
    <property type="molecule type" value="Genomic_DNA"/>
</dbReference>
<reference evidence="2 3" key="1">
    <citation type="submission" date="2016-07" db="EMBL/GenBank/DDBJ databases">
        <title>Complete genome sequence of Altererythrobacter namhicola JCM 16345T, containing esterase-encoding genes.</title>
        <authorList>
            <person name="Cheng H."/>
            <person name="Wu Y.-H."/>
            <person name="Jian S.-L."/>
            <person name="Huo Y.-Y."/>
            <person name="Wang C.-S."/>
            <person name="Xu X.-W."/>
        </authorList>
    </citation>
    <scope>NUCLEOTIDE SEQUENCE [LARGE SCALE GENOMIC DNA]</scope>
    <source>
        <strain evidence="2 3">JCM 16345</strain>
    </source>
</reference>
<evidence type="ECO:0008006" key="4">
    <source>
        <dbReference type="Google" id="ProtNLM"/>
    </source>
</evidence>
<evidence type="ECO:0000313" key="2">
    <source>
        <dbReference type="EMBL" id="ANU07098.1"/>
    </source>
</evidence>
<dbReference type="Proteomes" id="UP000092698">
    <property type="component" value="Chromosome"/>
</dbReference>
<dbReference type="Gene3D" id="2.60.120.1140">
    <property type="entry name" value="Protein of unknown function DUF192"/>
    <property type="match status" value="1"/>
</dbReference>
<dbReference type="PANTHER" id="PTHR37953">
    <property type="entry name" value="UPF0127 PROTEIN MJ1496"/>
    <property type="match status" value="1"/>
</dbReference>
<dbReference type="Pfam" id="PF02643">
    <property type="entry name" value="DUF192"/>
    <property type="match status" value="1"/>
</dbReference>
<accession>A0A1C7D6L6</accession>
<dbReference type="STRING" id="645517.A6F65_00779"/>